<dbReference type="Proteomes" id="UP000000311">
    <property type="component" value="Unassembled WGS sequence"/>
</dbReference>
<evidence type="ECO:0000313" key="3">
    <source>
        <dbReference type="Proteomes" id="UP000000311"/>
    </source>
</evidence>
<dbReference type="OrthoDB" id="7687339at2759"/>
<feature type="compositionally biased region" description="Polar residues" evidence="1">
    <location>
        <begin position="43"/>
        <end position="57"/>
    </location>
</feature>
<dbReference type="OMA" id="NINEICP"/>
<reference evidence="2 3" key="1">
    <citation type="journal article" date="2010" name="Science">
        <title>Genomic comparison of the ants Camponotus floridanus and Harpegnathos saltator.</title>
        <authorList>
            <person name="Bonasio R."/>
            <person name="Zhang G."/>
            <person name="Ye C."/>
            <person name="Mutti N.S."/>
            <person name="Fang X."/>
            <person name="Qin N."/>
            <person name="Donahue G."/>
            <person name="Yang P."/>
            <person name="Li Q."/>
            <person name="Li C."/>
            <person name="Zhang P."/>
            <person name="Huang Z."/>
            <person name="Berger S.L."/>
            <person name="Reinberg D."/>
            <person name="Wang J."/>
            <person name="Liebig J."/>
        </authorList>
    </citation>
    <scope>NUCLEOTIDE SEQUENCE [LARGE SCALE GENOMIC DNA]</scope>
    <source>
        <strain evidence="3">C129</strain>
    </source>
</reference>
<protein>
    <submittedName>
        <fullName evidence="2">Uncharacterized protein</fullName>
    </submittedName>
</protein>
<feature type="compositionally biased region" description="Polar residues" evidence="1">
    <location>
        <begin position="64"/>
        <end position="74"/>
    </location>
</feature>
<dbReference type="AlphaFoldDB" id="E2ASN9"/>
<proteinExistence type="predicted"/>
<feature type="region of interest" description="Disordered" evidence="1">
    <location>
        <begin position="39"/>
        <end position="74"/>
    </location>
</feature>
<sequence length="212" mass="23918">MDDVNINEICPHVEEVEMSVDEDKWIKLNWIGKQNSDNETRQSLDVQKNENSNVQNNVDEDSNTEITETAQTSSSDSKISFINAEPEDISDGVLFPVNTTLNEIKARTAVDKKIMEHFVELLFKEDSANITNNKPSITAESFNFDPHSLDQVSQLQVSLHVLSSLALIHDKNSSLKNEINEILDIVNGTNAFHENLLLFNNTQNEYNSLALK</sequence>
<accession>E2ASN9</accession>
<evidence type="ECO:0000256" key="1">
    <source>
        <dbReference type="SAM" id="MobiDB-lite"/>
    </source>
</evidence>
<gene>
    <name evidence="2" type="ORF">EAG_01007</name>
</gene>
<name>E2ASN9_CAMFO</name>
<dbReference type="EMBL" id="GL442341">
    <property type="protein sequence ID" value="EFN63555.1"/>
    <property type="molecule type" value="Genomic_DNA"/>
</dbReference>
<dbReference type="InParanoid" id="E2ASN9"/>
<keyword evidence="3" id="KW-1185">Reference proteome</keyword>
<organism evidence="3">
    <name type="scientific">Camponotus floridanus</name>
    <name type="common">Florida carpenter ant</name>
    <dbReference type="NCBI Taxonomy" id="104421"/>
    <lineage>
        <taxon>Eukaryota</taxon>
        <taxon>Metazoa</taxon>
        <taxon>Ecdysozoa</taxon>
        <taxon>Arthropoda</taxon>
        <taxon>Hexapoda</taxon>
        <taxon>Insecta</taxon>
        <taxon>Pterygota</taxon>
        <taxon>Neoptera</taxon>
        <taxon>Endopterygota</taxon>
        <taxon>Hymenoptera</taxon>
        <taxon>Apocrita</taxon>
        <taxon>Aculeata</taxon>
        <taxon>Formicoidea</taxon>
        <taxon>Formicidae</taxon>
        <taxon>Formicinae</taxon>
        <taxon>Camponotus</taxon>
    </lineage>
</organism>
<evidence type="ECO:0000313" key="2">
    <source>
        <dbReference type="EMBL" id="EFN63555.1"/>
    </source>
</evidence>